<keyword evidence="6 11" id="KW-1133">Transmembrane helix</keyword>
<dbReference type="Gramene" id="CDP05683">
    <property type="protein sequence ID" value="CDP05683"/>
    <property type="gene ID" value="GSCOC_T00020882001"/>
</dbReference>
<evidence type="ECO:0000256" key="7">
    <source>
        <dbReference type="ARBA" id="ARBA00023002"/>
    </source>
</evidence>
<evidence type="ECO:0000256" key="1">
    <source>
        <dbReference type="ARBA" id="ARBA00004370"/>
    </source>
</evidence>
<protein>
    <submittedName>
        <fullName evidence="12">Uncharacterized protein</fullName>
    </submittedName>
</protein>
<accession>A0A068UDL0</accession>
<gene>
    <name evidence="12" type="ORF">GSCOC_T00020882001</name>
</gene>
<dbReference type="GO" id="GO:0005506">
    <property type="term" value="F:iron ion binding"/>
    <property type="evidence" value="ECO:0007669"/>
    <property type="project" value="InterPro"/>
</dbReference>
<keyword evidence="8" id="KW-0408">Iron</keyword>
<keyword evidence="10 11" id="KW-0472">Membrane</keyword>
<evidence type="ECO:0000256" key="8">
    <source>
        <dbReference type="ARBA" id="ARBA00023004"/>
    </source>
</evidence>
<evidence type="ECO:0000256" key="6">
    <source>
        <dbReference type="ARBA" id="ARBA00022989"/>
    </source>
</evidence>
<dbReference type="InParanoid" id="A0A068UDL0"/>
<dbReference type="OMA" id="EECELFH"/>
<dbReference type="GO" id="GO:0016705">
    <property type="term" value="F:oxidoreductase activity, acting on paired donors, with incorporation or reduction of molecular oxygen"/>
    <property type="evidence" value="ECO:0007669"/>
    <property type="project" value="InterPro"/>
</dbReference>
<dbReference type="InterPro" id="IPR050665">
    <property type="entry name" value="Cytochrome_P450_Monooxygen"/>
</dbReference>
<evidence type="ECO:0000256" key="9">
    <source>
        <dbReference type="ARBA" id="ARBA00023033"/>
    </source>
</evidence>
<keyword evidence="4 11" id="KW-0812">Transmembrane</keyword>
<proteinExistence type="inferred from homology"/>
<evidence type="ECO:0000256" key="4">
    <source>
        <dbReference type="ARBA" id="ARBA00022692"/>
    </source>
</evidence>
<dbReference type="AlphaFoldDB" id="A0A068UDL0"/>
<dbReference type="Gene3D" id="1.20.120.990">
    <property type="entry name" value="Glycosyltransferase family 88, C-terminal domain"/>
    <property type="match status" value="1"/>
</dbReference>
<dbReference type="PANTHER" id="PTHR24282">
    <property type="entry name" value="CYTOCHROME P450 FAMILY MEMBER"/>
    <property type="match status" value="1"/>
</dbReference>
<dbReference type="InterPro" id="IPR036396">
    <property type="entry name" value="Cyt_P450_sf"/>
</dbReference>
<comment type="similarity">
    <text evidence="2">Belongs to the cytochrome P450 family.</text>
</comment>
<evidence type="ECO:0000256" key="10">
    <source>
        <dbReference type="ARBA" id="ARBA00023136"/>
    </source>
</evidence>
<dbReference type="EMBL" id="HG739102">
    <property type="protein sequence ID" value="CDP05683.1"/>
    <property type="molecule type" value="Genomic_DNA"/>
</dbReference>
<evidence type="ECO:0000313" key="12">
    <source>
        <dbReference type="EMBL" id="CDP05683.1"/>
    </source>
</evidence>
<reference evidence="13" key="1">
    <citation type="journal article" date="2014" name="Science">
        <title>The coffee genome provides insight into the convergent evolution of caffeine biosynthesis.</title>
        <authorList>
            <person name="Denoeud F."/>
            <person name="Carretero-Paulet L."/>
            <person name="Dereeper A."/>
            <person name="Droc G."/>
            <person name="Guyot R."/>
            <person name="Pietrella M."/>
            <person name="Zheng C."/>
            <person name="Alberti A."/>
            <person name="Anthony F."/>
            <person name="Aprea G."/>
            <person name="Aury J.M."/>
            <person name="Bento P."/>
            <person name="Bernard M."/>
            <person name="Bocs S."/>
            <person name="Campa C."/>
            <person name="Cenci A."/>
            <person name="Combes M.C."/>
            <person name="Crouzillat D."/>
            <person name="Da Silva C."/>
            <person name="Daddiego L."/>
            <person name="De Bellis F."/>
            <person name="Dussert S."/>
            <person name="Garsmeur O."/>
            <person name="Gayraud T."/>
            <person name="Guignon V."/>
            <person name="Jahn K."/>
            <person name="Jamilloux V."/>
            <person name="Joet T."/>
            <person name="Labadie K."/>
            <person name="Lan T."/>
            <person name="Leclercq J."/>
            <person name="Lepelley M."/>
            <person name="Leroy T."/>
            <person name="Li L.T."/>
            <person name="Librado P."/>
            <person name="Lopez L."/>
            <person name="Munoz A."/>
            <person name="Noel B."/>
            <person name="Pallavicini A."/>
            <person name="Perrotta G."/>
            <person name="Poncet V."/>
            <person name="Pot D."/>
            <person name="Priyono X."/>
            <person name="Rigoreau M."/>
            <person name="Rouard M."/>
            <person name="Rozas J."/>
            <person name="Tranchant-Dubreuil C."/>
            <person name="VanBuren R."/>
            <person name="Zhang Q."/>
            <person name="Andrade A.C."/>
            <person name="Argout X."/>
            <person name="Bertrand B."/>
            <person name="de Kochko A."/>
            <person name="Graziosi G."/>
            <person name="Henry R.J."/>
            <person name="Jayarama X."/>
            <person name="Ming R."/>
            <person name="Nagai C."/>
            <person name="Rounsley S."/>
            <person name="Sankoff D."/>
            <person name="Giuliano G."/>
            <person name="Albert V.A."/>
            <person name="Wincker P."/>
            <person name="Lashermes P."/>
        </authorList>
    </citation>
    <scope>NUCLEOTIDE SEQUENCE [LARGE SCALE GENOMIC DNA]</scope>
    <source>
        <strain evidence="13">cv. DH200-94</strain>
    </source>
</reference>
<keyword evidence="13" id="KW-1185">Reference proteome</keyword>
<sequence length="192" mass="21826">MRQIKKEVNDSIRRIINSKLKAMKAGESCDDDFLDRLLESNSQEIHEHGSKDVGMTAQKEIEECELFHFAGQAVTTFELIFSSKILLGNPPAPQPNPPHTKERILALFWRKSSQGGLNFFLLCTCSYDYITGNYAIICNAKAISTVTLLFAGILILKLLALIYHDPELWGDNVKEFKPKRFPELSHFILQKL</sequence>
<organism evidence="12 13">
    <name type="scientific">Coffea canephora</name>
    <name type="common">Robusta coffee</name>
    <dbReference type="NCBI Taxonomy" id="49390"/>
    <lineage>
        <taxon>Eukaryota</taxon>
        <taxon>Viridiplantae</taxon>
        <taxon>Streptophyta</taxon>
        <taxon>Embryophyta</taxon>
        <taxon>Tracheophyta</taxon>
        <taxon>Spermatophyta</taxon>
        <taxon>Magnoliopsida</taxon>
        <taxon>eudicotyledons</taxon>
        <taxon>Gunneridae</taxon>
        <taxon>Pentapetalae</taxon>
        <taxon>asterids</taxon>
        <taxon>lamiids</taxon>
        <taxon>Gentianales</taxon>
        <taxon>Rubiaceae</taxon>
        <taxon>Ixoroideae</taxon>
        <taxon>Gardenieae complex</taxon>
        <taxon>Bertiereae - Coffeeae clade</taxon>
        <taxon>Coffeeae</taxon>
        <taxon>Coffea</taxon>
    </lineage>
</organism>
<keyword evidence="5" id="KW-0479">Metal-binding</keyword>
<dbReference type="STRING" id="49390.A0A068UDL0"/>
<evidence type="ECO:0000256" key="3">
    <source>
        <dbReference type="ARBA" id="ARBA00022617"/>
    </source>
</evidence>
<dbReference type="Proteomes" id="UP000295252">
    <property type="component" value="Chromosome VII"/>
</dbReference>
<comment type="subcellular location">
    <subcellularLocation>
        <location evidence="1">Membrane</location>
    </subcellularLocation>
</comment>
<evidence type="ECO:0000256" key="5">
    <source>
        <dbReference type="ARBA" id="ARBA00022723"/>
    </source>
</evidence>
<dbReference type="PANTHER" id="PTHR24282:SF255">
    <property type="entry name" value="CYTOCHROME P450 72A11-RELATED"/>
    <property type="match status" value="1"/>
</dbReference>
<name>A0A068UDL0_COFCA</name>
<evidence type="ECO:0000256" key="11">
    <source>
        <dbReference type="SAM" id="Phobius"/>
    </source>
</evidence>
<dbReference type="GO" id="GO:0020037">
    <property type="term" value="F:heme binding"/>
    <property type="evidence" value="ECO:0007669"/>
    <property type="project" value="InterPro"/>
</dbReference>
<dbReference type="GO" id="GO:0016020">
    <property type="term" value="C:membrane"/>
    <property type="evidence" value="ECO:0007669"/>
    <property type="project" value="UniProtKB-SubCell"/>
</dbReference>
<dbReference type="SUPFAM" id="SSF48264">
    <property type="entry name" value="Cytochrome P450"/>
    <property type="match status" value="2"/>
</dbReference>
<dbReference type="GO" id="GO:0004497">
    <property type="term" value="F:monooxygenase activity"/>
    <property type="evidence" value="ECO:0007669"/>
    <property type="project" value="UniProtKB-KW"/>
</dbReference>
<evidence type="ECO:0000313" key="13">
    <source>
        <dbReference type="Proteomes" id="UP000295252"/>
    </source>
</evidence>
<evidence type="ECO:0000256" key="2">
    <source>
        <dbReference type="ARBA" id="ARBA00010617"/>
    </source>
</evidence>
<keyword evidence="9" id="KW-0503">Monooxygenase</keyword>
<feature type="transmembrane region" description="Helical" evidence="11">
    <location>
        <begin position="142"/>
        <end position="163"/>
    </location>
</feature>
<keyword evidence="3" id="KW-0349">Heme</keyword>
<dbReference type="PhylomeDB" id="A0A068UDL0"/>
<keyword evidence="7" id="KW-0560">Oxidoreductase</keyword>